<keyword evidence="4" id="KW-1185">Reference proteome</keyword>
<keyword evidence="3" id="KW-0547">Nucleotide-binding</keyword>
<sequence length="143" mass="15697">MLFQDDLLFPHLSVGDNIAFGIPQAERGRRRRRTIVAEALESVGLGGFADRDPRTLSGGQRLRVSLSRVLVSAPRALLLDEPFSALDTELRAEIRSLVFSRARSQGLPVLLVTHDPEDARAAEGPVLRPWKTATSENALDSVE</sequence>
<dbReference type="InterPro" id="IPR050093">
    <property type="entry name" value="ABC_SmlMolc_Importer"/>
</dbReference>
<dbReference type="Pfam" id="PF00005">
    <property type="entry name" value="ABC_tran"/>
    <property type="match status" value="1"/>
</dbReference>
<dbReference type="Gene3D" id="3.40.50.300">
    <property type="entry name" value="P-loop containing nucleotide triphosphate hydrolases"/>
    <property type="match status" value="1"/>
</dbReference>
<dbReference type="EMBL" id="FWZX01000052">
    <property type="protein sequence ID" value="SMF84000.1"/>
    <property type="molecule type" value="Genomic_DNA"/>
</dbReference>
<evidence type="ECO:0000313" key="4">
    <source>
        <dbReference type="Proteomes" id="UP000192917"/>
    </source>
</evidence>
<dbReference type="SUPFAM" id="SSF52540">
    <property type="entry name" value="P-loop containing nucleoside triphosphate hydrolases"/>
    <property type="match status" value="1"/>
</dbReference>
<dbReference type="PANTHER" id="PTHR42781">
    <property type="entry name" value="SPERMIDINE/PUTRESCINE IMPORT ATP-BINDING PROTEIN POTA"/>
    <property type="match status" value="1"/>
</dbReference>
<evidence type="ECO:0000313" key="3">
    <source>
        <dbReference type="EMBL" id="SMF84000.1"/>
    </source>
</evidence>
<dbReference type="InterPro" id="IPR027417">
    <property type="entry name" value="P-loop_NTPase"/>
</dbReference>
<organism evidence="3 4">
    <name type="scientific">Tistlia consotensis USBA 355</name>
    <dbReference type="NCBI Taxonomy" id="560819"/>
    <lineage>
        <taxon>Bacteria</taxon>
        <taxon>Pseudomonadati</taxon>
        <taxon>Pseudomonadota</taxon>
        <taxon>Alphaproteobacteria</taxon>
        <taxon>Rhodospirillales</taxon>
        <taxon>Rhodovibrionaceae</taxon>
        <taxon>Tistlia</taxon>
    </lineage>
</organism>
<reference evidence="3 4" key="1">
    <citation type="submission" date="2017-04" db="EMBL/GenBank/DDBJ databases">
        <authorList>
            <person name="Afonso C.L."/>
            <person name="Miller P.J."/>
            <person name="Scott M.A."/>
            <person name="Spackman E."/>
            <person name="Goraichik I."/>
            <person name="Dimitrov K.M."/>
            <person name="Suarez D.L."/>
            <person name="Swayne D.E."/>
        </authorList>
    </citation>
    <scope>NUCLEOTIDE SEQUENCE [LARGE SCALE GENOMIC DNA]</scope>
    <source>
        <strain evidence="3 4">USBA 355</strain>
    </source>
</reference>
<dbReference type="AlphaFoldDB" id="A0A1Y6CRE2"/>
<protein>
    <submittedName>
        <fullName evidence="3">Putative thiamine transport system ATP-binding protein</fullName>
    </submittedName>
</protein>
<dbReference type="InterPro" id="IPR003439">
    <property type="entry name" value="ABC_transporter-like_ATP-bd"/>
</dbReference>
<dbReference type="STRING" id="560819.SAMN05428998_15215"/>
<keyword evidence="3" id="KW-0067">ATP-binding</keyword>
<evidence type="ECO:0000259" key="2">
    <source>
        <dbReference type="Pfam" id="PF00005"/>
    </source>
</evidence>
<accession>A0A1Y6CRE2</accession>
<dbReference type="GO" id="GO:0005524">
    <property type="term" value="F:ATP binding"/>
    <property type="evidence" value="ECO:0007669"/>
    <property type="project" value="UniProtKB-KW"/>
</dbReference>
<feature type="domain" description="ABC transporter" evidence="2">
    <location>
        <begin position="1"/>
        <end position="83"/>
    </location>
</feature>
<evidence type="ECO:0000256" key="1">
    <source>
        <dbReference type="ARBA" id="ARBA00022448"/>
    </source>
</evidence>
<gene>
    <name evidence="3" type="ORF">SAMN05428998_15215</name>
</gene>
<proteinExistence type="predicted"/>
<dbReference type="PANTHER" id="PTHR42781:SF4">
    <property type="entry name" value="SPERMIDINE_PUTRESCINE IMPORT ATP-BINDING PROTEIN POTA"/>
    <property type="match status" value="1"/>
</dbReference>
<dbReference type="Proteomes" id="UP000192917">
    <property type="component" value="Unassembled WGS sequence"/>
</dbReference>
<keyword evidence="1" id="KW-0813">Transport</keyword>
<name>A0A1Y6CRE2_9PROT</name>
<dbReference type="GO" id="GO:0016887">
    <property type="term" value="F:ATP hydrolysis activity"/>
    <property type="evidence" value="ECO:0007669"/>
    <property type="project" value="InterPro"/>
</dbReference>